<evidence type="ECO:0000313" key="2">
    <source>
        <dbReference type="EMBL" id="EDV94039.1"/>
    </source>
</evidence>
<feature type="transmembrane region" description="Helical" evidence="1">
    <location>
        <begin position="80"/>
        <end position="101"/>
    </location>
</feature>
<dbReference type="OrthoDB" id="7870794at2759"/>
<feature type="transmembrane region" description="Helical" evidence="1">
    <location>
        <begin position="166"/>
        <end position="185"/>
    </location>
</feature>
<feature type="transmembrane region" description="Helical" evidence="1">
    <location>
        <begin position="50"/>
        <end position="74"/>
    </location>
</feature>
<gene>
    <name evidence="2" type="primary">Dgri\GH25110</name>
    <name evidence="2" type="ORF">Dgri_GH25110</name>
</gene>
<keyword evidence="1" id="KW-1133">Transmembrane helix</keyword>
<proteinExistence type="predicted"/>
<dbReference type="eggNOG" id="ENOG502S8CX">
    <property type="taxonomic scope" value="Eukaryota"/>
</dbReference>
<dbReference type="OMA" id="CPLMIFQ"/>
<sequence length="254" mass="28243">MSEPFRGLPQSVRSYYLQLFGAALVSILISVLLLHLVGQLHDVVVKDEDCCIAAMVLFVLGLTTLCIYVNVIQLRRKFPVNWIICCSIALLLALGNSFLLAQQDSENLLLTLEVLSLMCLFLLLGYWLPAHCPPLIYIGLTSLIVLVLVCIILSIISHLSEDDNTVAVHMVHGVMWVCMCPMLVFQSQVINGHLQNVLPVLDIPLCSLLLLIDFMACYAFVEAADDIIMAVQLVSSDNRRIIYDGIANMLEEKL</sequence>
<dbReference type="KEGG" id="dgr:6570141"/>
<reference evidence="2 3" key="1">
    <citation type="journal article" date="2007" name="Nature">
        <title>Evolution of genes and genomes on the Drosophila phylogeny.</title>
        <authorList>
            <consortium name="Drosophila 12 Genomes Consortium"/>
            <person name="Clark A.G."/>
            <person name="Eisen M.B."/>
            <person name="Smith D.R."/>
            <person name="Bergman C.M."/>
            <person name="Oliver B."/>
            <person name="Markow T.A."/>
            <person name="Kaufman T.C."/>
            <person name="Kellis M."/>
            <person name="Gelbart W."/>
            <person name="Iyer V.N."/>
            <person name="Pollard D.A."/>
            <person name="Sackton T.B."/>
            <person name="Larracuente A.M."/>
            <person name="Singh N.D."/>
            <person name="Abad J.P."/>
            <person name="Abt D.N."/>
            <person name="Adryan B."/>
            <person name="Aguade M."/>
            <person name="Akashi H."/>
            <person name="Anderson W.W."/>
            <person name="Aquadro C.F."/>
            <person name="Ardell D.H."/>
            <person name="Arguello R."/>
            <person name="Artieri C.G."/>
            <person name="Barbash D.A."/>
            <person name="Barker D."/>
            <person name="Barsanti P."/>
            <person name="Batterham P."/>
            <person name="Batzoglou S."/>
            <person name="Begun D."/>
            <person name="Bhutkar A."/>
            <person name="Blanco E."/>
            <person name="Bosak S.A."/>
            <person name="Bradley R.K."/>
            <person name="Brand A.D."/>
            <person name="Brent M.R."/>
            <person name="Brooks A.N."/>
            <person name="Brown R.H."/>
            <person name="Butlin R.K."/>
            <person name="Caggese C."/>
            <person name="Calvi B.R."/>
            <person name="Bernardo de Carvalho A."/>
            <person name="Caspi A."/>
            <person name="Castrezana S."/>
            <person name="Celniker S.E."/>
            <person name="Chang J.L."/>
            <person name="Chapple C."/>
            <person name="Chatterji S."/>
            <person name="Chinwalla A."/>
            <person name="Civetta A."/>
            <person name="Clifton S.W."/>
            <person name="Comeron J.M."/>
            <person name="Costello J.C."/>
            <person name="Coyne J.A."/>
            <person name="Daub J."/>
            <person name="David R.G."/>
            <person name="Delcher A.L."/>
            <person name="Delehaunty K."/>
            <person name="Do C.B."/>
            <person name="Ebling H."/>
            <person name="Edwards K."/>
            <person name="Eickbush T."/>
            <person name="Evans J.D."/>
            <person name="Filipski A."/>
            <person name="Findeiss S."/>
            <person name="Freyhult E."/>
            <person name="Fulton L."/>
            <person name="Fulton R."/>
            <person name="Garcia A.C."/>
            <person name="Gardiner A."/>
            <person name="Garfield D.A."/>
            <person name="Garvin B.E."/>
            <person name="Gibson G."/>
            <person name="Gilbert D."/>
            <person name="Gnerre S."/>
            <person name="Godfrey J."/>
            <person name="Good R."/>
            <person name="Gotea V."/>
            <person name="Gravely B."/>
            <person name="Greenberg A.J."/>
            <person name="Griffiths-Jones S."/>
            <person name="Gross S."/>
            <person name="Guigo R."/>
            <person name="Gustafson E.A."/>
            <person name="Haerty W."/>
            <person name="Hahn M.W."/>
            <person name="Halligan D.L."/>
            <person name="Halpern A.L."/>
            <person name="Halter G.M."/>
            <person name="Han M.V."/>
            <person name="Heger A."/>
            <person name="Hillier L."/>
            <person name="Hinrichs A.S."/>
            <person name="Holmes I."/>
            <person name="Hoskins R.A."/>
            <person name="Hubisz M.J."/>
            <person name="Hultmark D."/>
            <person name="Huntley M.A."/>
            <person name="Jaffe D.B."/>
            <person name="Jagadeeshan S."/>
            <person name="Jeck W.R."/>
            <person name="Johnson J."/>
            <person name="Jones C.D."/>
            <person name="Jordan W.C."/>
            <person name="Karpen G.H."/>
            <person name="Kataoka E."/>
            <person name="Keightley P.D."/>
            <person name="Kheradpour P."/>
            <person name="Kirkness E.F."/>
            <person name="Koerich L.B."/>
            <person name="Kristiansen K."/>
            <person name="Kudrna D."/>
            <person name="Kulathinal R.J."/>
            <person name="Kumar S."/>
            <person name="Kwok R."/>
            <person name="Lander E."/>
            <person name="Langley C.H."/>
            <person name="Lapoint R."/>
            <person name="Lazzaro B.P."/>
            <person name="Lee S.J."/>
            <person name="Levesque L."/>
            <person name="Li R."/>
            <person name="Lin C.F."/>
            <person name="Lin M.F."/>
            <person name="Lindblad-Toh K."/>
            <person name="Llopart A."/>
            <person name="Long M."/>
            <person name="Low L."/>
            <person name="Lozovsky E."/>
            <person name="Lu J."/>
            <person name="Luo M."/>
            <person name="Machado C.A."/>
            <person name="Makalowski W."/>
            <person name="Marzo M."/>
            <person name="Matsuda M."/>
            <person name="Matzkin L."/>
            <person name="McAllister B."/>
            <person name="McBride C.S."/>
            <person name="McKernan B."/>
            <person name="McKernan K."/>
            <person name="Mendez-Lago M."/>
            <person name="Minx P."/>
            <person name="Mollenhauer M.U."/>
            <person name="Montooth K."/>
            <person name="Mount S.M."/>
            <person name="Mu X."/>
            <person name="Myers E."/>
            <person name="Negre B."/>
            <person name="Newfeld S."/>
            <person name="Nielsen R."/>
            <person name="Noor M.A."/>
            <person name="O'Grady P."/>
            <person name="Pachter L."/>
            <person name="Papaceit M."/>
            <person name="Parisi M.J."/>
            <person name="Parisi M."/>
            <person name="Parts L."/>
            <person name="Pedersen J.S."/>
            <person name="Pesole G."/>
            <person name="Phillippy A.M."/>
            <person name="Ponting C.P."/>
            <person name="Pop M."/>
            <person name="Porcelli D."/>
            <person name="Powell J.R."/>
            <person name="Prohaska S."/>
            <person name="Pruitt K."/>
            <person name="Puig M."/>
            <person name="Quesneville H."/>
            <person name="Ram K.R."/>
            <person name="Rand D."/>
            <person name="Rasmussen M.D."/>
            <person name="Reed L.K."/>
            <person name="Reenan R."/>
            <person name="Reily A."/>
            <person name="Remington K.A."/>
            <person name="Rieger T.T."/>
            <person name="Ritchie M.G."/>
            <person name="Robin C."/>
            <person name="Rogers Y.H."/>
            <person name="Rohde C."/>
            <person name="Rozas J."/>
            <person name="Rubenfield M.J."/>
            <person name="Ruiz A."/>
            <person name="Russo S."/>
            <person name="Salzberg S.L."/>
            <person name="Sanchez-Gracia A."/>
            <person name="Saranga D.J."/>
            <person name="Sato H."/>
            <person name="Schaeffer S.W."/>
            <person name="Schatz M.C."/>
            <person name="Schlenke T."/>
            <person name="Schwartz R."/>
            <person name="Segarra C."/>
            <person name="Singh R.S."/>
            <person name="Sirot L."/>
            <person name="Sirota M."/>
            <person name="Sisneros N.B."/>
            <person name="Smith C.D."/>
            <person name="Smith T.F."/>
            <person name="Spieth J."/>
            <person name="Stage D.E."/>
            <person name="Stark A."/>
            <person name="Stephan W."/>
            <person name="Strausberg R.L."/>
            <person name="Strempel S."/>
            <person name="Sturgill D."/>
            <person name="Sutton G."/>
            <person name="Sutton G.G."/>
            <person name="Tao W."/>
            <person name="Teichmann S."/>
            <person name="Tobari Y.N."/>
            <person name="Tomimura Y."/>
            <person name="Tsolas J.M."/>
            <person name="Valente V.L."/>
            <person name="Venter E."/>
            <person name="Venter J.C."/>
            <person name="Vicario S."/>
            <person name="Vieira F.G."/>
            <person name="Vilella A.J."/>
            <person name="Villasante A."/>
            <person name="Walenz B."/>
            <person name="Wang J."/>
            <person name="Wasserman M."/>
            <person name="Watts T."/>
            <person name="Wilson D."/>
            <person name="Wilson R.K."/>
            <person name="Wing R.A."/>
            <person name="Wolfner M.F."/>
            <person name="Wong A."/>
            <person name="Wong G.K."/>
            <person name="Wu C.I."/>
            <person name="Wu G."/>
            <person name="Yamamoto D."/>
            <person name="Yang H.P."/>
            <person name="Yang S.P."/>
            <person name="Yorke J.A."/>
            <person name="Yoshida K."/>
            <person name="Zdobnov E."/>
            <person name="Zhang P."/>
            <person name="Zhang Y."/>
            <person name="Zimin A.V."/>
            <person name="Baldwin J."/>
            <person name="Abdouelleil A."/>
            <person name="Abdulkadir J."/>
            <person name="Abebe A."/>
            <person name="Abera B."/>
            <person name="Abreu J."/>
            <person name="Acer S.C."/>
            <person name="Aftuck L."/>
            <person name="Alexander A."/>
            <person name="An P."/>
            <person name="Anderson E."/>
            <person name="Anderson S."/>
            <person name="Arachi H."/>
            <person name="Azer M."/>
            <person name="Bachantsang P."/>
            <person name="Barry A."/>
            <person name="Bayul T."/>
            <person name="Berlin A."/>
            <person name="Bessette D."/>
            <person name="Bloom T."/>
            <person name="Blye J."/>
            <person name="Boguslavskiy L."/>
            <person name="Bonnet C."/>
            <person name="Boukhgalter B."/>
            <person name="Bourzgui I."/>
            <person name="Brown A."/>
            <person name="Cahill P."/>
            <person name="Channer S."/>
            <person name="Cheshatsang Y."/>
            <person name="Chuda L."/>
            <person name="Citroen M."/>
            <person name="Collymore A."/>
            <person name="Cooke P."/>
            <person name="Costello M."/>
            <person name="D'Aco K."/>
            <person name="Daza R."/>
            <person name="De Haan G."/>
            <person name="DeGray S."/>
            <person name="DeMaso C."/>
            <person name="Dhargay N."/>
            <person name="Dooley K."/>
            <person name="Dooley E."/>
            <person name="Doricent M."/>
            <person name="Dorje P."/>
            <person name="Dorjee K."/>
            <person name="Dupes A."/>
            <person name="Elong R."/>
            <person name="Falk J."/>
            <person name="Farina A."/>
            <person name="Faro S."/>
            <person name="Ferguson D."/>
            <person name="Fisher S."/>
            <person name="Foley C.D."/>
            <person name="Franke A."/>
            <person name="Friedrich D."/>
            <person name="Gadbois L."/>
            <person name="Gearin G."/>
            <person name="Gearin C.R."/>
            <person name="Giannoukos G."/>
            <person name="Goode T."/>
            <person name="Graham J."/>
            <person name="Grandbois E."/>
            <person name="Grewal S."/>
            <person name="Gyaltsen K."/>
            <person name="Hafez N."/>
            <person name="Hagos B."/>
            <person name="Hall J."/>
            <person name="Henson C."/>
            <person name="Hollinger A."/>
            <person name="Honan T."/>
            <person name="Huard M.D."/>
            <person name="Hughes L."/>
            <person name="Hurhula B."/>
            <person name="Husby M.E."/>
            <person name="Kamat A."/>
            <person name="Kanga B."/>
            <person name="Kashin S."/>
            <person name="Khazanovich D."/>
            <person name="Kisner P."/>
            <person name="Lance K."/>
            <person name="Lara M."/>
            <person name="Lee W."/>
            <person name="Lennon N."/>
            <person name="Letendre F."/>
            <person name="LeVine R."/>
            <person name="Lipovsky A."/>
            <person name="Liu X."/>
            <person name="Liu J."/>
            <person name="Liu S."/>
            <person name="Lokyitsang T."/>
            <person name="Lokyitsang Y."/>
            <person name="Lubonja R."/>
            <person name="Lui A."/>
            <person name="MacDonald P."/>
            <person name="Magnisalis V."/>
            <person name="Maru K."/>
            <person name="Matthews C."/>
            <person name="McCusker W."/>
            <person name="McDonough S."/>
            <person name="Mehta T."/>
            <person name="Meldrim J."/>
            <person name="Meneus L."/>
            <person name="Mihai O."/>
            <person name="Mihalev A."/>
            <person name="Mihova T."/>
            <person name="Mittelman R."/>
            <person name="Mlenga V."/>
            <person name="Montmayeur A."/>
            <person name="Mulrain L."/>
            <person name="Navidi A."/>
            <person name="Naylor J."/>
            <person name="Negash T."/>
            <person name="Nguyen T."/>
            <person name="Nguyen N."/>
            <person name="Nicol R."/>
            <person name="Norbu C."/>
            <person name="Norbu N."/>
            <person name="Novod N."/>
            <person name="O'Neill B."/>
            <person name="Osman S."/>
            <person name="Markiewicz E."/>
            <person name="Oyono O.L."/>
            <person name="Patti C."/>
            <person name="Phunkhang P."/>
            <person name="Pierre F."/>
            <person name="Priest M."/>
            <person name="Raghuraman S."/>
            <person name="Rege F."/>
            <person name="Reyes R."/>
            <person name="Rise C."/>
            <person name="Rogov P."/>
            <person name="Ross K."/>
            <person name="Ryan E."/>
            <person name="Settipalli S."/>
            <person name="Shea T."/>
            <person name="Sherpa N."/>
            <person name="Shi L."/>
            <person name="Shih D."/>
            <person name="Sparrow T."/>
            <person name="Spaulding J."/>
            <person name="Stalker J."/>
            <person name="Stange-Thomann N."/>
            <person name="Stavropoulos S."/>
            <person name="Stone C."/>
            <person name="Strader C."/>
            <person name="Tesfaye S."/>
            <person name="Thomson T."/>
            <person name="Thoulutsang Y."/>
            <person name="Thoulutsang D."/>
            <person name="Topham K."/>
            <person name="Topping I."/>
            <person name="Tsamla T."/>
            <person name="Vassiliev H."/>
            <person name="Vo A."/>
            <person name="Wangchuk T."/>
            <person name="Wangdi T."/>
            <person name="Weiand M."/>
            <person name="Wilkinson J."/>
            <person name="Wilson A."/>
            <person name="Yadav S."/>
            <person name="Young G."/>
            <person name="Yu Q."/>
            <person name="Zembek L."/>
            <person name="Zhong D."/>
            <person name="Zimmer A."/>
            <person name="Zwirko Z."/>
            <person name="Jaffe D.B."/>
            <person name="Alvarez P."/>
            <person name="Brockman W."/>
            <person name="Butler J."/>
            <person name="Chin C."/>
            <person name="Gnerre S."/>
            <person name="Grabherr M."/>
            <person name="Kleber M."/>
            <person name="Mauceli E."/>
            <person name="MacCallum I."/>
        </authorList>
    </citation>
    <scope>NUCLEOTIDE SEQUENCE [LARGE SCALE GENOMIC DNA]</scope>
    <source>
        <strain evidence="3">Tucson 15287-2541.00</strain>
    </source>
</reference>
<dbReference type="AlphaFoldDB" id="B4JZB7"/>
<dbReference type="PhylomeDB" id="B4JZB7"/>
<dbReference type="EMBL" id="CH916379">
    <property type="protein sequence ID" value="EDV94039.1"/>
    <property type="molecule type" value="Genomic_DNA"/>
</dbReference>
<feature type="transmembrane region" description="Helical" evidence="1">
    <location>
        <begin position="197"/>
        <end position="221"/>
    </location>
</feature>
<accession>B4JZB7</accession>
<evidence type="ECO:0000313" key="3">
    <source>
        <dbReference type="Proteomes" id="UP000001070"/>
    </source>
</evidence>
<dbReference type="Proteomes" id="UP000001070">
    <property type="component" value="Unassembled WGS sequence"/>
</dbReference>
<evidence type="ECO:0000256" key="1">
    <source>
        <dbReference type="SAM" id="Phobius"/>
    </source>
</evidence>
<protein>
    <submittedName>
        <fullName evidence="2">GH25110</fullName>
    </submittedName>
</protein>
<keyword evidence="1" id="KW-0812">Transmembrane</keyword>
<feature type="transmembrane region" description="Helical" evidence="1">
    <location>
        <begin position="15"/>
        <end position="38"/>
    </location>
</feature>
<feature type="transmembrane region" description="Helical" evidence="1">
    <location>
        <begin position="135"/>
        <end position="159"/>
    </location>
</feature>
<organism evidence="3">
    <name type="scientific">Drosophila grimshawi</name>
    <name type="common">Hawaiian fruit fly</name>
    <name type="synonym">Idiomyia grimshawi</name>
    <dbReference type="NCBI Taxonomy" id="7222"/>
    <lineage>
        <taxon>Eukaryota</taxon>
        <taxon>Metazoa</taxon>
        <taxon>Ecdysozoa</taxon>
        <taxon>Arthropoda</taxon>
        <taxon>Hexapoda</taxon>
        <taxon>Insecta</taxon>
        <taxon>Pterygota</taxon>
        <taxon>Neoptera</taxon>
        <taxon>Endopterygota</taxon>
        <taxon>Diptera</taxon>
        <taxon>Brachycera</taxon>
        <taxon>Muscomorpha</taxon>
        <taxon>Ephydroidea</taxon>
        <taxon>Drosophilidae</taxon>
        <taxon>Drosophila</taxon>
        <taxon>Hawaiian Drosophila</taxon>
    </lineage>
</organism>
<dbReference type="HOGENOM" id="CLU_1078777_0_0_1"/>
<keyword evidence="1" id="KW-0472">Membrane</keyword>
<keyword evidence="3" id="KW-1185">Reference proteome</keyword>
<dbReference type="InParanoid" id="B4JZB7"/>
<feature type="transmembrane region" description="Helical" evidence="1">
    <location>
        <begin position="108"/>
        <end position="129"/>
    </location>
</feature>
<name>B4JZB7_DROGR</name>